<reference evidence="2 3" key="1">
    <citation type="submission" date="2018-05" db="EMBL/GenBank/DDBJ databases">
        <authorList>
            <person name="Holmes S."/>
            <person name="Andersen I."/>
            <person name="Antosh A."/>
            <person name="Cancino R."/>
            <person name="Cassaniti A."/>
            <person name="Checo C."/>
            <person name="Cruz A."/>
            <person name="Decastro L."/>
            <person name="Douthitt C."/>
            <person name="Dubois A."/>
            <person name="Flyod E."/>
            <person name="Gough C."/>
            <person name="Holland C."/>
            <person name="Labrador D."/>
            <person name="Manthey F."/>
            <person name="McCandless J."/>
            <person name="McMahon J."/>
            <person name="Monroy J."/>
            <person name="Newman K."/>
            <person name="Peroza J."/>
            <person name="Roy A."/>
            <person name="Sewelson S."/>
            <person name="Thompson A."/>
            <person name="Wiersma-Koch H."/>
            <person name="D'Elia T."/>
            <person name="Garlena R.A."/>
            <person name="Russell D.A."/>
            <person name="Pope W.H."/>
            <person name="Jacobs-Sera D."/>
            <person name="Hatfull G.F."/>
        </authorList>
    </citation>
    <scope>NUCLEOTIDE SEQUENCE [LARGE SCALE GENOMIC DNA]</scope>
</reference>
<gene>
    <name evidence="2" type="primary">30</name>
    <name evidence="2" type="ORF">SEA_RUBEELU_30</name>
</gene>
<organism evidence="2 3">
    <name type="scientific">Mycobacterium phage Rubeelu</name>
    <dbReference type="NCBI Taxonomy" id="2250386"/>
    <lineage>
        <taxon>Viruses</taxon>
        <taxon>Duplodnaviria</taxon>
        <taxon>Heunggongvirae</taxon>
        <taxon>Uroviricota</taxon>
        <taxon>Caudoviricetes</taxon>
        <taxon>Nclasvirinae</taxon>
        <taxon>Charlievirus</taxon>
        <taxon>Charlievirus butters</taxon>
    </lineage>
</organism>
<feature type="region of interest" description="Disordered" evidence="1">
    <location>
        <begin position="74"/>
        <end position="115"/>
    </location>
</feature>
<evidence type="ECO:0000313" key="2">
    <source>
        <dbReference type="EMBL" id="AXC38493.1"/>
    </source>
</evidence>
<sequence length="403" mass="44980">MLWDRTSHVLSISYANLRTSTHPPLMTNYGFRLFQVGVYRNGRGDPCAVDAIGDDKQHFRDYLFDLANRKKDCVVHGSPPRSKEEGDSDESADVDDHESVDDDAEQQPTGAKRPRPVLVITDVSFRGDHVVIEYLYGRDLGYTHAGYSEQDTTAKAVRIANLKSVRPYRSVFMFPDVGNSGVVAVEDASRAHASKKLEQWLKAWAREEAHAVAEIKRKETGKKSIKPVWWSMRFTPLSDPERLAALMKNGTSSKIVLTKQGGSDARTPGRSPLKVEMGLDEPASIAKARRLITGWLPKFNRTPQAGDAQVAANRELAAVLADNYQGFDEEDYDDAWIEVKDAAGKAKKISPSRWADIFIYPVRNSTECPPPALFYRRVQESVRPLEKSLELSIDWAGWGGDSG</sequence>
<accession>A0A2Z5HEW3</accession>
<dbReference type="Proteomes" id="UP000253239">
    <property type="component" value="Genome"/>
</dbReference>
<evidence type="ECO:0000313" key="3">
    <source>
        <dbReference type="Proteomes" id="UP000253239"/>
    </source>
</evidence>
<dbReference type="EMBL" id="MH399787">
    <property type="protein sequence ID" value="AXC38493.1"/>
    <property type="molecule type" value="Genomic_DNA"/>
</dbReference>
<protein>
    <submittedName>
        <fullName evidence="2">Uncharacterized protein</fullName>
    </submittedName>
</protein>
<name>A0A2Z5HEW3_9CAUD</name>
<evidence type="ECO:0000256" key="1">
    <source>
        <dbReference type="SAM" id="MobiDB-lite"/>
    </source>
</evidence>
<feature type="compositionally biased region" description="Acidic residues" evidence="1">
    <location>
        <begin position="86"/>
        <end position="105"/>
    </location>
</feature>
<proteinExistence type="predicted"/>